<accession>A0ABW0BPV6</accession>
<keyword evidence="5" id="KW-1185">Reference proteome</keyword>
<evidence type="ECO:0000259" key="3">
    <source>
        <dbReference type="Pfam" id="PF11716"/>
    </source>
</evidence>
<feature type="domain" description="Mycothiol-dependent maleylpyruvate isomerase metal-binding" evidence="3">
    <location>
        <begin position="39"/>
        <end position="179"/>
    </location>
</feature>
<protein>
    <submittedName>
        <fullName evidence="4">Maleylpyruvate isomerase family mycothiol-dependent enzyme</fullName>
    </submittedName>
</protein>
<evidence type="ECO:0000313" key="5">
    <source>
        <dbReference type="Proteomes" id="UP001596087"/>
    </source>
</evidence>
<dbReference type="EMBL" id="JBHSKD010000028">
    <property type="protein sequence ID" value="MFC5179450.1"/>
    <property type="molecule type" value="Genomic_DNA"/>
</dbReference>
<dbReference type="InterPro" id="IPR024344">
    <property type="entry name" value="MDMPI_metal-binding"/>
</dbReference>
<dbReference type="Proteomes" id="UP001596087">
    <property type="component" value="Unassembled WGS sequence"/>
</dbReference>
<gene>
    <name evidence="4" type="ORF">ACFPGP_22435</name>
</gene>
<reference evidence="5" key="1">
    <citation type="journal article" date="2019" name="Int. J. Syst. Evol. Microbiol.">
        <title>The Global Catalogue of Microorganisms (GCM) 10K type strain sequencing project: providing services to taxonomists for standard genome sequencing and annotation.</title>
        <authorList>
            <consortium name="The Broad Institute Genomics Platform"/>
            <consortium name="The Broad Institute Genome Sequencing Center for Infectious Disease"/>
            <person name="Wu L."/>
            <person name="Ma J."/>
        </authorList>
    </citation>
    <scope>NUCLEOTIDE SEQUENCE [LARGE SCALE GENOMIC DNA]</scope>
    <source>
        <strain evidence="5">DFY41</strain>
    </source>
</reference>
<dbReference type="InterPro" id="IPR010872">
    <property type="entry name" value="MDMPI_C-term_domain"/>
</dbReference>
<dbReference type="InterPro" id="IPR017517">
    <property type="entry name" value="Maleyloyr_isom"/>
</dbReference>
<dbReference type="Pfam" id="PF11716">
    <property type="entry name" value="MDMPI_N"/>
    <property type="match status" value="1"/>
</dbReference>
<keyword evidence="4" id="KW-0413">Isomerase</keyword>
<name>A0ABW0BPV6_9ACTN</name>
<feature type="domain" description="MDMPI C-terminal" evidence="2">
    <location>
        <begin position="197"/>
        <end position="285"/>
    </location>
</feature>
<dbReference type="NCBIfam" id="TIGR03083">
    <property type="entry name" value="maleylpyruvate isomerase family mycothiol-dependent enzyme"/>
    <property type="match status" value="1"/>
</dbReference>
<proteinExistence type="predicted"/>
<evidence type="ECO:0000313" key="4">
    <source>
        <dbReference type="EMBL" id="MFC5179450.1"/>
    </source>
</evidence>
<comment type="caution">
    <text evidence="4">The sequence shown here is derived from an EMBL/GenBank/DDBJ whole genome shotgun (WGS) entry which is preliminary data.</text>
</comment>
<feature type="region of interest" description="Disordered" evidence="1">
    <location>
        <begin position="1"/>
        <end position="24"/>
    </location>
</feature>
<sequence length="296" mass="31245">MTDGAVVSTGSTDGAGWTDGAGSTGGSDAARLAGYVEVWWQAVDDFTRLLEELSDEDWHRPTDLPGWDVHDVAAHTAHLEAVLAGAPEETVDVGQPPHVTGLLGLYTEQGVVARKDRTPDELITEIRESATARHTALLADPPTDAGASPPRMFGGVGWSWERLLRNRPLDVWMHDQDVRRAVGRPGGLDGAAAVHVADYLAESLGFVLAKKVGAAPGTTVLLLVHGHAPVAYAVDEAGRGVRLAEAPTEPTATIACDRETFVVLAGGRRRAEDRAVSLRGDVALARQVVDALAVTP</sequence>
<dbReference type="SUPFAM" id="SSF109854">
    <property type="entry name" value="DinB/YfiT-like putative metalloenzymes"/>
    <property type="match status" value="1"/>
</dbReference>
<dbReference type="Gene3D" id="1.20.120.450">
    <property type="entry name" value="dinb family like domain"/>
    <property type="match status" value="1"/>
</dbReference>
<dbReference type="InterPro" id="IPR034660">
    <property type="entry name" value="DinB/YfiT-like"/>
</dbReference>
<organism evidence="4 5">
    <name type="scientific">Nocardioides taihuensis</name>
    <dbReference type="NCBI Taxonomy" id="1835606"/>
    <lineage>
        <taxon>Bacteria</taxon>
        <taxon>Bacillati</taxon>
        <taxon>Actinomycetota</taxon>
        <taxon>Actinomycetes</taxon>
        <taxon>Propionibacteriales</taxon>
        <taxon>Nocardioidaceae</taxon>
        <taxon>Nocardioides</taxon>
    </lineage>
</organism>
<dbReference type="GO" id="GO:0016853">
    <property type="term" value="F:isomerase activity"/>
    <property type="evidence" value="ECO:0007669"/>
    <property type="project" value="UniProtKB-KW"/>
</dbReference>
<dbReference type="RefSeq" id="WP_378593640.1">
    <property type="nucleotide sequence ID" value="NZ_JBHSKD010000028.1"/>
</dbReference>
<evidence type="ECO:0000256" key="1">
    <source>
        <dbReference type="SAM" id="MobiDB-lite"/>
    </source>
</evidence>
<dbReference type="Pfam" id="PF07398">
    <property type="entry name" value="MDMPI_C"/>
    <property type="match status" value="1"/>
</dbReference>
<evidence type="ECO:0000259" key="2">
    <source>
        <dbReference type="Pfam" id="PF07398"/>
    </source>
</evidence>